<sequence>MNKPVLERATLQDGESANVITENIEQLKTIFAEAFGEGGVDFDTLRQLLGDAGVIDEGEEKYGLNWHGKKKARQIALTPSTGTLLPCPDDSVDWEKTQNLFIEGDNLEVLKLLQKSYAGKIKMIYIDPPYNTGKEFIYPDRFQENLDTYLKYTGQVDDEGVKFSSSTETSGRKHTNWLNMMYPRLKLARSLLTDDGIIFISIDDNEHANLKIICDDIFGQENFMGEVCRATGQTTGQDSGGLGSSFDYILVYSKNVGFDLCGLPLNEKDLTRFENEDERGKYAYDQMRKTGSNDRREDRPKLFYPVTDPDGGEVYPVAPAGYESCWRFEKKTYDRLFKENFVLWKKTKRDGGEVWWPYVKYYLEGRTKRPSPLWNDLEGNKKAARDVRALFDGKKVFDFPKPIPMIERCIQIAPNASQDDIILDFFAGSATTAHAVMLLNAKDSGNRRHISIQLPEPVEEDSEAFTAGFKNISEISRERIRRAAKAIKKDYPHFDGDLGYKVFKLSSSNIKAWNPDRADLEETLLSHQEHLVEGRSEQDILFELLLKRGIDLAVPIESKTVIDKNIYSIGYGAVFACLHETISHDEVEGIAHAILKWHEELKPASDTHVFFRDSAFSDDVSKTNMAAILEQNGITHVRSL</sequence>
<evidence type="ECO:0000259" key="7">
    <source>
        <dbReference type="Pfam" id="PF01555"/>
    </source>
</evidence>
<keyword evidence="5" id="KW-0949">S-adenosyl-L-methionine</keyword>
<dbReference type="PROSITE" id="PS00092">
    <property type="entry name" value="N6_MTASE"/>
    <property type="match status" value="1"/>
</dbReference>
<feature type="domain" description="DNA methylase N-4/N-6" evidence="7">
    <location>
        <begin position="121"/>
        <end position="442"/>
    </location>
</feature>
<comment type="catalytic activity">
    <reaction evidence="6">
        <text>a 2'-deoxyadenosine in DNA + S-adenosyl-L-methionine = an N(6)-methyl-2'-deoxyadenosine in DNA + S-adenosyl-L-homocysteine + H(+)</text>
        <dbReference type="Rhea" id="RHEA:15197"/>
        <dbReference type="Rhea" id="RHEA-COMP:12418"/>
        <dbReference type="Rhea" id="RHEA-COMP:12419"/>
        <dbReference type="ChEBI" id="CHEBI:15378"/>
        <dbReference type="ChEBI" id="CHEBI:57856"/>
        <dbReference type="ChEBI" id="CHEBI:59789"/>
        <dbReference type="ChEBI" id="CHEBI:90615"/>
        <dbReference type="ChEBI" id="CHEBI:90616"/>
        <dbReference type="EC" id="2.1.1.72"/>
    </reaction>
</comment>
<name>A0A399M1Q0_9PSED</name>
<dbReference type="EC" id="2.1.1.72" evidence="2"/>
<evidence type="ECO:0000256" key="2">
    <source>
        <dbReference type="ARBA" id="ARBA00011900"/>
    </source>
</evidence>
<dbReference type="GO" id="GO:0032259">
    <property type="term" value="P:methylation"/>
    <property type="evidence" value="ECO:0007669"/>
    <property type="project" value="UniProtKB-KW"/>
</dbReference>
<evidence type="ECO:0000256" key="6">
    <source>
        <dbReference type="ARBA" id="ARBA00047942"/>
    </source>
</evidence>
<proteinExistence type="inferred from homology"/>
<dbReference type="AlphaFoldDB" id="A0A399M1Q0"/>
<keyword evidence="4 8" id="KW-0808">Transferase</keyword>
<evidence type="ECO:0000313" key="9">
    <source>
        <dbReference type="Proteomes" id="UP000265875"/>
    </source>
</evidence>
<dbReference type="EMBL" id="QWLL01000050">
    <property type="protein sequence ID" value="RII75642.1"/>
    <property type="molecule type" value="Genomic_DNA"/>
</dbReference>
<dbReference type="PRINTS" id="PR00506">
    <property type="entry name" value="D21N6MTFRASE"/>
</dbReference>
<dbReference type="Pfam" id="PF01555">
    <property type="entry name" value="N6_N4_Mtase"/>
    <property type="match status" value="1"/>
</dbReference>
<evidence type="ECO:0000256" key="5">
    <source>
        <dbReference type="ARBA" id="ARBA00022691"/>
    </source>
</evidence>
<dbReference type="GO" id="GO:0003677">
    <property type="term" value="F:DNA binding"/>
    <property type="evidence" value="ECO:0007669"/>
    <property type="project" value="InterPro"/>
</dbReference>
<evidence type="ECO:0000256" key="1">
    <source>
        <dbReference type="ARBA" id="ARBA00006594"/>
    </source>
</evidence>
<dbReference type="Gene3D" id="3.40.50.150">
    <property type="entry name" value="Vaccinia Virus protein VP39"/>
    <property type="match status" value="1"/>
</dbReference>
<dbReference type="PIRSF" id="PIRSF015855">
    <property type="entry name" value="TypeIII_Mtase_mKpnI"/>
    <property type="match status" value="1"/>
</dbReference>
<accession>A0A399M1Q0</accession>
<keyword evidence="3 8" id="KW-0489">Methyltransferase</keyword>
<evidence type="ECO:0000256" key="3">
    <source>
        <dbReference type="ARBA" id="ARBA00022603"/>
    </source>
</evidence>
<dbReference type="Proteomes" id="UP000265875">
    <property type="component" value="Unassembled WGS sequence"/>
</dbReference>
<reference evidence="8 9" key="1">
    <citation type="submission" date="2018-08" db="EMBL/GenBank/DDBJ databases">
        <title>Draft genome sequence of the cyanotroph, Pseudomonas monteilii BCN3.</title>
        <authorList>
            <person name="Jones L.B."/>
            <person name="Kunz D.A."/>
        </authorList>
    </citation>
    <scope>NUCLEOTIDE SEQUENCE [LARGE SCALE GENOMIC DNA]</scope>
    <source>
        <strain evidence="8 9">BCN3</strain>
    </source>
</reference>
<dbReference type="GO" id="GO:0009007">
    <property type="term" value="F:site-specific DNA-methyltransferase (adenine-specific) activity"/>
    <property type="evidence" value="ECO:0007669"/>
    <property type="project" value="UniProtKB-EC"/>
</dbReference>
<gene>
    <name evidence="8" type="ORF">D0894_21715</name>
</gene>
<dbReference type="InterPro" id="IPR029063">
    <property type="entry name" value="SAM-dependent_MTases_sf"/>
</dbReference>
<dbReference type="InterPro" id="IPR002941">
    <property type="entry name" value="DNA_methylase_N4/N6"/>
</dbReference>
<organism evidence="8 9">
    <name type="scientific">Pseudomonas monteilii</name>
    <dbReference type="NCBI Taxonomy" id="76759"/>
    <lineage>
        <taxon>Bacteria</taxon>
        <taxon>Pseudomonadati</taxon>
        <taxon>Pseudomonadota</taxon>
        <taxon>Gammaproteobacteria</taxon>
        <taxon>Pseudomonadales</taxon>
        <taxon>Pseudomonadaceae</taxon>
        <taxon>Pseudomonas</taxon>
    </lineage>
</organism>
<dbReference type="GO" id="GO:0008170">
    <property type="term" value="F:N-methyltransferase activity"/>
    <property type="evidence" value="ECO:0007669"/>
    <property type="project" value="InterPro"/>
</dbReference>
<dbReference type="InterPro" id="IPR002295">
    <property type="entry name" value="N4/N6-MTase_EcoPI_Mod-like"/>
</dbReference>
<comment type="similarity">
    <text evidence="1">Belongs to the N(4)/N(6)-methyltransferase family.</text>
</comment>
<dbReference type="RefSeq" id="WP_119371255.1">
    <property type="nucleotide sequence ID" value="NZ_QWLL01000050.1"/>
</dbReference>
<evidence type="ECO:0000256" key="4">
    <source>
        <dbReference type="ARBA" id="ARBA00022679"/>
    </source>
</evidence>
<comment type="caution">
    <text evidence="8">The sequence shown here is derived from an EMBL/GenBank/DDBJ whole genome shotgun (WGS) entry which is preliminary data.</text>
</comment>
<protein>
    <recommendedName>
        <fullName evidence="2">site-specific DNA-methyltransferase (adenine-specific)</fullName>
        <ecNumber evidence="2">2.1.1.72</ecNumber>
    </recommendedName>
</protein>
<evidence type="ECO:0000313" key="8">
    <source>
        <dbReference type="EMBL" id="RII75642.1"/>
    </source>
</evidence>
<dbReference type="InterPro" id="IPR002052">
    <property type="entry name" value="DNA_methylase_N6_adenine_CS"/>
</dbReference>
<dbReference type="SUPFAM" id="SSF53335">
    <property type="entry name" value="S-adenosyl-L-methionine-dependent methyltransferases"/>
    <property type="match status" value="1"/>
</dbReference>